<protein>
    <recommendedName>
        <fullName evidence="6">Acyl-[acyl-carrier-protein]--UDP-N-acetylglucosamine O-acyltransferase</fullName>
        <shortName evidence="6">UDP-N-acetylglucosamine acyltransferase</shortName>
        <ecNumber evidence="6">2.3.1.129</ecNumber>
    </recommendedName>
</protein>
<dbReference type="RefSeq" id="WP_146387856.1">
    <property type="nucleotide sequence ID" value="NZ_VOHK01000004.1"/>
</dbReference>
<keyword evidence="6" id="KW-0677">Repeat</keyword>
<organism evidence="8 9">
    <name type="scientific">Luteimonas marina</name>
    <dbReference type="NCBI Taxonomy" id="488485"/>
    <lineage>
        <taxon>Bacteria</taxon>
        <taxon>Pseudomonadati</taxon>
        <taxon>Pseudomonadota</taxon>
        <taxon>Gammaproteobacteria</taxon>
        <taxon>Lysobacterales</taxon>
        <taxon>Lysobacteraceae</taxon>
        <taxon>Luteimonas</taxon>
    </lineage>
</organism>
<evidence type="ECO:0000256" key="1">
    <source>
        <dbReference type="ARBA" id="ARBA00022516"/>
    </source>
</evidence>
<keyword evidence="1 6" id="KW-0444">Lipid biosynthesis</keyword>
<name>A0A5C5U3C1_9GAMM</name>
<keyword evidence="4 6" id="KW-0443">Lipid metabolism</keyword>
<keyword evidence="5 6" id="KW-0012">Acyltransferase</keyword>
<comment type="pathway">
    <text evidence="6">Glycolipid biosynthesis; lipid IV(A) biosynthesis; lipid IV(A) from (3R)-3-hydroxytetradecanoyl-[acyl-carrier-protein] and UDP-N-acetyl-alpha-D-glucosamine: step 1/6.</text>
</comment>
<dbReference type="GO" id="GO:0008780">
    <property type="term" value="F:acyl-[acyl-carrier-protein]-UDP-N-acetylglucosamine O-acyltransferase activity"/>
    <property type="evidence" value="ECO:0007669"/>
    <property type="project" value="UniProtKB-UniRule"/>
</dbReference>
<dbReference type="GO" id="GO:0016020">
    <property type="term" value="C:membrane"/>
    <property type="evidence" value="ECO:0007669"/>
    <property type="project" value="GOC"/>
</dbReference>
<evidence type="ECO:0000256" key="2">
    <source>
        <dbReference type="ARBA" id="ARBA00022556"/>
    </source>
</evidence>
<dbReference type="Pfam" id="PF00132">
    <property type="entry name" value="Hexapep"/>
    <property type="match status" value="1"/>
</dbReference>
<keyword evidence="6" id="KW-0963">Cytoplasm</keyword>
<dbReference type="HAMAP" id="MF_00387">
    <property type="entry name" value="LpxA"/>
    <property type="match status" value="1"/>
</dbReference>
<dbReference type="Gene3D" id="2.160.10.10">
    <property type="entry name" value="Hexapeptide repeat proteins"/>
    <property type="match status" value="1"/>
</dbReference>
<comment type="subunit">
    <text evidence="6">Homotrimer.</text>
</comment>
<dbReference type="PANTHER" id="PTHR43480">
    <property type="entry name" value="ACYL-[ACYL-CARRIER-PROTEIN]--UDP-N-ACETYLGLUCOSAMINE O-ACYLTRANSFERASE"/>
    <property type="match status" value="1"/>
</dbReference>
<dbReference type="PANTHER" id="PTHR43480:SF1">
    <property type="entry name" value="ACYL-[ACYL-CARRIER-PROTEIN]--UDP-N-ACETYLGLUCOSAMINE O-ACYLTRANSFERASE, MITOCHONDRIAL-RELATED"/>
    <property type="match status" value="1"/>
</dbReference>
<evidence type="ECO:0000313" key="9">
    <source>
        <dbReference type="Proteomes" id="UP000319980"/>
    </source>
</evidence>
<dbReference type="CDD" id="cd03351">
    <property type="entry name" value="LbH_UDP-GlcNAc_AT"/>
    <property type="match status" value="1"/>
</dbReference>
<sequence length="262" mass="27697">MAAAGIHPAAVVDPAARIGEGVSVGAFTFIGPGVEIGDGTAIGPHCSVHGPTRIGRDNRILGHAAIGGEPQDKKYRGERVELVIGDRNLIREFVTLNRGTGDGGGVTRIGHDNWFLAYTHVAHDCVVGDHCVFSNNASLAGHVTVGDHVILSGFAGVHQFCRIGAHAFIGMGAFVNGDVPPFLMVAQDKYARPRGINAEGLKRRGFDAGRIAAIRRAYRALYMGDAKLDEARAELEEIAGAGSDDVRAMLDFIGSGERPLLR</sequence>
<evidence type="ECO:0000313" key="8">
    <source>
        <dbReference type="EMBL" id="TWT20218.1"/>
    </source>
</evidence>
<dbReference type="UniPathway" id="UPA00359">
    <property type="reaction ID" value="UER00477"/>
</dbReference>
<dbReference type="InterPro" id="IPR011004">
    <property type="entry name" value="Trimer_LpxA-like_sf"/>
</dbReference>
<keyword evidence="2 6" id="KW-0441">Lipid A biosynthesis</keyword>
<evidence type="ECO:0000256" key="6">
    <source>
        <dbReference type="HAMAP-Rule" id="MF_00387"/>
    </source>
</evidence>
<proteinExistence type="inferred from homology"/>
<dbReference type="OrthoDB" id="9807278at2"/>
<dbReference type="Pfam" id="PF13720">
    <property type="entry name" value="Acetyltransf_11"/>
    <property type="match status" value="1"/>
</dbReference>
<dbReference type="InterPro" id="IPR029098">
    <property type="entry name" value="Acetyltransf_C"/>
</dbReference>
<dbReference type="EMBL" id="VOHK01000004">
    <property type="protein sequence ID" value="TWT20218.1"/>
    <property type="molecule type" value="Genomic_DNA"/>
</dbReference>
<dbReference type="InterPro" id="IPR037157">
    <property type="entry name" value="Acetyltransf_C_sf"/>
</dbReference>
<dbReference type="NCBIfam" id="NF003657">
    <property type="entry name" value="PRK05289.1"/>
    <property type="match status" value="1"/>
</dbReference>
<dbReference type="NCBIfam" id="TIGR01852">
    <property type="entry name" value="lipid_A_lpxA"/>
    <property type="match status" value="1"/>
</dbReference>
<evidence type="ECO:0000256" key="5">
    <source>
        <dbReference type="ARBA" id="ARBA00023315"/>
    </source>
</evidence>
<dbReference type="PIRSF" id="PIRSF000456">
    <property type="entry name" value="UDP-GlcNAc_acltr"/>
    <property type="match status" value="1"/>
</dbReference>
<evidence type="ECO:0000256" key="3">
    <source>
        <dbReference type="ARBA" id="ARBA00022679"/>
    </source>
</evidence>
<dbReference type="Gene3D" id="1.20.1180.10">
    <property type="entry name" value="Udp N-acetylglucosamine O-acyltransferase, C-terminal domain"/>
    <property type="match status" value="1"/>
</dbReference>
<dbReference type="SUPFAM" id="SSF51161">
    <property type="entry name" value="Trimeric LpxA-like enzymes"/>
    <property type="match status" value="1"/>
</dbReference>
<dbReference type="EC" id="2.3.1.129" evidence="6"/>
<gene>
    <name evidence="6 8" type="primary">lpxA</name>
    <name evidence="8" type="ORF">FQY83_10790</name>
</gene>
<keyword evidence="3 6" id="KW-0808">Transferase</keyword>
<dbReference type="GO" id="GO:0009245">
    <property type="term" value="P:lipid A biosynthetic process"/>
    <property type="evidence" value="ECO:0007669"/>
    <property type="project" value="UniProtKB-UniRule"/>
</dbReference>
<dbReference type="Proteomes" id="UP000319980">
    <property type="component" value="Unassembled WGS sequence"/>
</dbReference>
<dbReference type="AlphaFoldDB" id="A0A5C5U3C1"/>
<comment type="catalytic activity">
    <reaction evidence="6">
        <text>a (3R)-hydroxyacyl-[ACP] + UDP-N-acetyl-alpha-D-glucosamine = a UDP-3-O-[(3R)-3-hydroxyacyl]-N-acetyl-alpha-D-glucosamine + holo-[ACP]</text>
        <dbReference type="Rhea" id="RHEA:67812"/>
        <dbReference type="Rhea" id="RHEA-COMP:9685"/>
        <dbReference type="Rhea" id="RHEA-COMP:9945"/>
        <dbReference type="ChEBI" id="CHEBI:57705"/>
        <dbReference type="ChEBI" id="CHEBI:64479"/>
        <dbReference type="ChEBI" id="CHEBI:78827"/>
        <dbReference type="ChEBI" id="CHEBI:173225"/>
        <dbReference type="EC" id="2.3.1.129"/>
    </reaction>
</comment>
<comment type="caution">
    <text evidence="8">The sequence shown here is derived from an EMBL/GenBank/DDBJ whole genome shotgun (WGS) entry which is preliminary data.</text>
</comment>
<accession>A0A5C5U3C1</accession>
<dbReference type="InterPro" id="IPR001451">
    <property type="entry name" value="Hexapep"/>
</dbReference>
<comment type="subcellular location">
    <subcellularLocation>
        <location evidence="6">Cytoplasm</location>
    </subcellularLocation>
</comment>
<evidence type="ECO:0000256" key="4">
    <source>
        <dbReference type="ARBA" id="ARBA00023098"/>
    </source>
</evidence>
<comment type="similarity">
    <text evidence="6">Belongs to the transferase hexapeptide repeat family. LpxA subfamily.</text>
</comment>
<evidence type="ECO:0000259" key="7">
    <source>
        <dbReference type="Pfam" id="PF13720"/>
    </source>
</evidence>
<keyword evidence="9" id="KW-1185">Reference proteome</keyword>
<reference evidence="8 9" key="1">
    <citation type="journal article" date="2008" name="Int. J. Syst. Evol. Microbiol.">
        <title>Luteimonas marina sp. nov., isolated from seawater.</title>
        <authorList>
            <person name="Baik K.S."/>
            <person name="Park S.C."/>
            <person name="Kim M.S."/>
            <person name="Kim E.M."/>
            <person name="Park C."/>
            <person name="Chun J."/>
            <person name="Seong C.N."/>
        </authorList>
    </citation>
    <scope>NUCLEOTIDE SEQUENCE [LARGE SCALE GENOMIC DNA]</scope>
    <source>
        <strain evidence="8 9">FR1330</strain>
    </source>
</reference>
<dbReference type="InterPro" id="IPR010137">
    <property type="entry name" value="Lipid_A_LpxA"/>
</dbReference>
<feature type="domain" description="UDP N-acetylglucosamine O-acyltransferase C-terminal" evidence="7">
    <location>
        <begin position="178"/>
        <end position="259"/>
    </location>
</feature>
<comment type="function">
    <text evidence="6">Involved in the biosynthesis of lipid A, a phosphorylated glycolipid that anchors the lipopolysaccharide to the outer membrane of the cell.</text>
</comment>
<dbReference type="GO" id="GO:0005737">
    <property type="term" value="C:cytoplasm"/>
    <property type="evidence" value="ECO:0007669"/>
    <property type="project" value="UniProtKB-SubCell"/>
</dbReference>